<gene>
    <name evidence="7" type="ORF">ADEAN_000319100</name>
</gene>
<keyword evidence="5" id="KW-0560">Oxidoreductase</keyword>
<dbReference type="PANTHER" id="PTHR11082">
    <property type="entry name" value="TRNA-DIHYDROURIDINE SYNTHASE"/>
    <property type="match status" value="1"/>
</dbReference>
<evidence type="ECO:0000259" key="6">
    <source>
        <dbReference type="Pfam" id="PF01207"/>
    </source>
</evidence>
<comment type="cofactor">
    <cofactor evidence="1">
        <name>FMN</name>
        <dbReference type="ChEBI" id="CHEBI:58210"/>
    </cofactor>
</comment>
<proteinExistence type="predicted"/>
<dbReference type="Proteomes" id="UP000515908">
    <property type="component" value="Chromosome 05"/>
</dbReference>
<dbReference type="SUPFAM" id="SSF51395">
    <property type="entry name" value="FMN-linked oxidoreductases"/>
    <property type="match status" value="1"/>
</dbReference>
<dbReference type="InterPro" id="IPR018517">
    <property type="entry name" value="tRNA_hU_synthase_CS"/>
</dbReference>
<dbReference type="CDD" id="cd02801">
    <property type="entry name" value="DUS_like_FMN"/>
    <property type="match status" value="1"/>
</dbReference>
<feature type="domain" description="DUS-like FMN-binding" evidence="6">
    <location>
        <begin position="81"/>
        <end position="321"/>
    </location>
</feature>
<keyword evidence="2" id="KW-0285">Flavoprotein</keyword>
<evidence type="ECO:0000256" key="3">
    <source>
        <dbReference type="ARBA" id="ARBA00022643"/>
    </source>
</evidence>
<dbReference type="EMBL" id="LR877149">
    <property type="protein sequence ID" value="CAD2215733.1"/>
    <property type="molecule type" value="Genomic_DNA"/>
</dbReference>
<name>A0A7G2CAF0_9TRYP</name>
<dbReference type="InterPro" id="IPR035587">
    <property type="entry name" value="DUS-like_FMN-bd"/>
</dbReference>
<dbReference type="GO" id="GO:0017150">
    <property type="term" value="F:tRNA dihydrouridine synthase activity"/>
    <property type="evidence" value="ECO:0007669"/>
    <property type="project" value="InterPro"/>
</dbReference>
<dbReference type="AlphaFoldDB" id="A0A7G2CAF0"/>
<organism evidence="7 8">
    <name type="scientific">Angomonas deanei</name>
    <dbReference type="NCBI Taxonomy" id="59799"/>
    <lineage>
        <taxon>Eukaryota</taxon>
        <taxon>Discoba</taxon>
        <taxon>Euglenozoa</taxon>
        <taxon>Kinetoplastea</taxon>
        <taxon>Metakinetoplastina</taxon>
        <taxon>Trypanosomatida</taxon>
        <taxon>Trypanosomatidae</taxon>
        <taxon>Strigomonadinae</taxon>
        <taxon>Angomonas</taxon>
    </lineage>
</organism>
<keyword evidence="4" id="KW-0819">tRNA processing</keyword>
<evidence type="ECO:0000313" key="8">
    <source>
        <dbReference type="Proteomes" id="UP000515908"/>
    </source>
</evidence>
<evidence type="ECO:0000313" key="7">
    <source>
        <dbReference type="EMBL" id="CAD2215733.1"/>
    </source>
</evidence>
<dbReference type="Gene3D" id="3.20.20.70">
    <property type="entry name" value="Aldolase class I"/>
    <property type="match status" value="1"/>
</dbReference>
<dbReference type="VEuPathDB" id="TriTrypDB:ADEAN_000319100"/>
<evidence type="ECO:0000256" key="1">
    <source>
        <dbReference type="ARBA" id="ARBA00001917"/>
    </source>
</evidence>
<dbReference type="GO" id="GO:0005737">
    <property type="term" value="C:cytoplasm"/>
    <property type="evidence" value="ECO:0007669"/>
    <property type="project" value="UniProtKB-ARBA"/>
</dbReference>
<dbReference type="Pfam" id="PF01207">
    <property type="entry name" value="Dus"/>
    <property type="match status" value="1"/>
</dbReference>
<evidence type="ECO:0000256" key="4">
    <source>
        <dbReference type="ARBA" id="ARBA00022694"/>
    </source>
</evidence>
<keyword evidence="8" id="KW-1185">Reference proteome</keyword>
<evidence type="ECO:0000256" key="2">
    <source>
        <dbReference type="ARBA" id="ARBA00022630"/>
    </source>
</evidence>
<dbReference type="InterPro" id="IPR013785">
    <property type="entry name" value="Aldolase_TIM"/>
</dbReference>
<accession>A0A7G2CAF0</accession>
<reference evidence="7 8" key="1">
    <citation type="submission" date="2020-08" db="EMBL/GenBank/DDBJ databases">
        <authorList>
            <person name="Newling K."/>
            <person name="Davey J."/>
            <person name="Forrester S."/>
        </authorList>
    </citation>
    <scope>NUCLEOTIDE SEQUENCE [LARGE SCALE GENOMIC DNA]</scope>
    <source>
        <strain evidence="8">Crithidia deanei Carvalho (ATCC PRA-265)</strain>
    </source>
</reference>
<dbReference type="PANTHER" id="PTHR11082:SF31">
    <property type="entry name" value="TRNA-DIHYDROURIDINE(20A_20B) SYNTHASE [NAD(P)+]-LIKE"/>
    <property type="match status" value="1"/>
</dbReference>
<protein>
    <submittedName>
        <fullName evidence="7">Dihydrouridine synthase (Dus), putative</fullName>
    </submittedName>
</protein>
<keyword evidence="3" id="KW-0288">FMN</keyword>
<dbReference type="GO" id="GO:0050660">
    <property type="term" value="F:flavin adenine dinucleotide binding"/>
    <property type="evidence" value="ECO:0007669"/>
    <property type="project" value="InterPro"/>
</dbReference>
<dbReference type="PROSITE" id="PS01136">
    <property type="entry name" value="UPF0034"/>
    <property type="match status" value="1"/>
</dbReference>
<sequence>MEWADLEKEWAQHHAQDVFVHHDLTSAIRQSQQEVEQFMKQHADLVRTLTQAYVTPAEGAPVDPGCGDLFYDLYRKLQTIQAPMVRCSRPAFRKLCRLWGTTINYSHMIVASSFTQSDRARHAEFGLYKGEERLVTQLAATSGPSAAEAAVLLSPYGDAIDLNCGCPQRWAMQEGFGAALLEKPELVSDMIKCIRNAVPSITVAGGTSVPFPCVVKMRVKEDIRQSVDFVRQCEAAGASWVTVHGRTPTSPPSCPVHHADVALLKENVSIPIVLNGSVESPSSALALAFLSGGVGSVMSGNGLLENPACLAAFPNGEALREATSYHFSTSTSGTTLSTVLRSSSESSLDRLAAPNPSATPPRLLWSVPFTPVEVLSDFVRLAIATDLSYATTMQQLVHMARPYLSAVERNYVMALRSNTAACGALQGLGLYTDKGRFTSV</sequence>
<evidence type="ECO:0000256" key="5">
    <source>
        <dbReference type="ARBA" id="ARBA00023002"/>
    </source>
</evidence>